<reference evidence="1 2" key="2">
    <citation type="submission" date="2007-09" db="EMBL/GenBank/DDBJ databases">
        <title>Draft genome sequence of Clostridium bolteae (ATCC BAA-613).</title>
        <authorList>
            <person name="Sudarsanam P."/>
            <person name="Ley R."/>
            <person name="Guruge J."/>
            <person name="Turnbaugh P.J."/>
            <person name="Mahowald M."/>
            <person name="Liep D."/>
            <person name="Gordon J."/>
        </authorList>
    </citation>
    <scope>NUCLEOTIDE SEQUENCE [LARGE SCALE GENOMIC DNA]</scope>
    <source>
        <strain evidence="2">ATCC BAA-613 / DSM 15670 / CCUG 46953 / JCM 12243 / WAL 16351</strain>
    </source>
</reference>
<reference evidence="1 2" key="1">
    <citation type="submission" date="2007-08" db="EMBL/GenBank/DDBJ databases">
        <authorList>
            <person name="Fulton L."/>
            <person name="Clifton S."/>
            <person name="Fulton B."/>
            <person name="Xu J."/>
            <person name="Minx P."/>
            <person name="Pepin K.H."/>
            <person name="Johnson M."/>
            <person name="Thiruvilangam P."/>
            <person name="Bhonagiri V."/>
            <person name="Nash W.E."/>
            <person name="Mardis E.R."/>
            <person name="Wilson R.K."/>
        </authorList>
    </citation>
    <scope>NUCLEOTIDE SEQUENCE [LARGE SCALE GENOMIC DNA]</scope>
    <source>
        <strain evidence="2">ATCC BAA-613 / DSM 15670 / CCUG 46953 / JCM 12243 / WAL 16351</strain>
    </source>
</reference>
<dbReference type="PaxDb" id="411902-CLOBOL_06420"/>
<accession>A8S2V6</accession>
<evidence type="ECO:0000313" key="1">
    <source>
        <dbReference type="EMBL" id="EDP13314.1"/>
    </source>
</evidence>
<gene>
    <name evidence="1" type="ORF">CLOBOL_06420</name>
</gene>
<organism evidence="1 2">
    <name type="scientific">Enterocloster bolteae (strain ATCC BAA-613 / DSM 15670 / CCUG 46953 / JCM 12243 / WAL 16351)</name>
    <name type="common">Clostridium bolteae</name>
    <dbReference type="NCBI Taxonomy" id="411902"/>
    <lineage>
        <taxon>Bacteria</taxon>
        <taxon>Bacillati</taxon>
        <taxon>Bacillota</taxon>
        <taxon>Clostridia</taxon>
        <taxon>Lachnospirales</taxon>
        <taxon>Lachnospiraceae</taxon>
        <taxon>Enterocloster</taxon>
    </lineage>
</organism>
<dbReference type="EMBL" id="ABCC02000051">
    <property type="protein sequence ID" value="EDP13314.1"/>
    <property type="molecule type" value="Genomic_DNA"/>
</dbReference>
<sequence>MHFLAEIPIIKFAAAGLRDRMRFYPCFQPQDGKKV</sequence>
<protein>
    <submittedName>
        <fullName evidence="1">Uncharacterized protein</fullName>
    </submittedName>
</protein>
<evidence type="ECO:0000313" key="2">
    <source>
        <dbReference type="Proteomes" id="UP000005396"/>
    </source>
</evidence>
<dbReference type="HOGENOM" id="CLU_3364197_0_0_9"/>
<dbReference type="AlphaFoldDB" id="A8S2V6"/>
<dbReference type="Proteomes" id="UP000005396">
    <property type="component" value="Unassembled WGS sequence"/>
</dbReference>
<comment type="caution">
    <text evidence="1">The sequence shown here is derived from an EMBL/GenBank/DDBJ whole genome shotgun (WGS) entry which is preliminary data.</text>
</comment>
<proteinExistence type="predicted"/>
<name>A8S2V6_ENTBW</name>